<evidence type="ECO:0000313" key="4">
    <source>
        <dbReference type="Proteomes" id="UP000193067"/>
    </source>
</evidence>
<dbReference type="InterPro" id="IPR036047">
    <property type="entry name" value="F-box-like_dom_sf"/>
</dbReference>
<evidence type="ECO:0000259" key="2">
    <source>
        <dbReference type="PROSITE" id="PS50181"/>
    </source>
</evidence>
<dbReference type="SUPFAM" id="SSF57798">
    <property type="entry name" value="Casein kinase II beta subunit"/>
    <property type="match status" value="1"/>
</dbReference>
<gene>
    <name evidence="3" type="ORF">PYCCODRAFT_1234977</name>
</gene>
<dbReference type="EMBL" id="KZ084093">
    <property type="protein sequence ID" value="OSD05398.1"/>
    <property type="molecule type" value="Genomic_DNA"/>
</dbReference>
<reference evidence="3 4" key="1">
    <citation type="journal article" date="2015" name="Biotechnol. Biofuels">
        <title>Enhanced degradation of softwood versus hardwood by the white-rot fungus Pycnoporus coccineus.</title>
        <authorList>
            <person name="Couturier M."/>
            <person name="Navarro D."/>
            <person name="Chevret D."/>
            <person name="Henrissat B."/>
            <person name="Piumi F."/>
            <person name="Ruiz-Duenas F.J."/>
            <person name="Martinez A.T."/>
            <person name="Grigoriev I.V."/>
            <person name="Riley R."/>
            <person name="Lipzen A."/>
            <person name="Berrin J.G."/>
            <person name="Master E.R."/>
            <person name="Rosso M.N."/>
        </authorList>
    </citation>
    <scope>NUCLEOTIDE SEQUENCE [LARGE SCALE GENOMIC DNA]</scope>
    <source>
        <strain evidence="3 4">BRFM310</strain>
    </source>
</reference>
<dbReference type="CDD" id="cd09917">
    <property type="entry name" value="F-box_SF"/>
    <property type="match status" value="1"/>
</dbReference>
<organism evidence="3 4">
    <name type="scientific">Trametes coccinea (strain BRFM310)</name>
    <name type="common">Pycnoporus coccineus</name>
    <dbReference type="NCBI Taxonomy" id="1353009"/>
    <lineage>
        <taxon>Eukaryota</taxon>
        <taxon>Fungi</taxon>
        <taxon>Dikarya</taxon>
        <taxon>Basidiomycota</taxon>
        <taxon>Agaricomycotina</taxon>
        <taxon>Agaricomycetes</taxon>
        <taxon>Polyporales</taxon>
        <taxon>Polyporaceae</taxon>
        <taxon>Trametes</taxon>
    </lineage>
</organism>
<feature type="domain" description="F-box" evidence="2">
    <location>
        <begin position="38"/>
        <end position="87"/>
    </location>
</feature>
<dbReference type="PROSITE" id="PS50181">
    <property type="entry name" value="FBOX"/>
    <property type="match status" value="1"/>
</dbReference>
<protein>
    <recommendedName>
        <fullName evidence="2">F-box domain-containing protein</fullName>
    </recommendedName>
</protein>
<keyword evidence="4" id="KW-1185">Reference proteome</keyword>
<dbReference type="OrthoDB" id="2526341at2759"/>
<feature type="region of interest" description="Disordered" evidence="1">
    <location>
        <begin position="1"/>
        <end position="32"/>
    </location>
</feature>
<name>A0A1Y2IWB7_TRAC3</name>
<proteinExistence type="predicted"/>
<dbReference type="Proteomes" id="UP000193067">
    <property type="component" value="Unassembled WGS sequence"/>
</dbReference>
<dbReference type="AlphaFoldDB" id="A0A1Y2IWB7"/>
<dbReference type="GO" id="GO:0019887">
    <property type="term" value="F:protein kinase regulator activity"/>
    <property type="evidence" value="ECO:0007669"/>
    <property type="project" value="InterPro"/>
</dbReference>
<evidence type="ECO:0000256" key="1">
    <source>
        <dbReference type="SAM" id="MobiDB-lite"/>
    </source>
</evidence>
<sequence>MPSVRTNPDYLEGTSGMGRKRNSVVPAPRKQRDREVGRVNLTEMPVELLTETFSYLELKDFVNLVRVNRFFCDLMLNRRHAHMWRAAREQVVGLPDLPPFLSEPAFARLLYSKLCHGCGIARVEKVQWWCFKRYCKPCREKYITGHWPPTRVLLKDGEYFGYNFDGILSIFKPDRHAELYHKPQFRQFLEIRNATEDSQAAKSQLYEDQKAKIAMLRKHAEVLEEWADEVQKKRSKELAFVSEQRYEDICTRLIDEGWGAEVEHLREGGKLYDRFPIVRESSKLTDAGFRRVLQKLTPILQETRATLNGERRQRVLARRLQRLRDAIRAFYVQIPRQPSMLWRPTRGDLVHEPETKRLILAPNEQNVTYEDFASLIPIVGPRWEEAVKAKLRSTVREQVEGIPDDVDPLNLAVASFECHQCRNFGAGPQYYPALVAHSCFRAPLHRSKKEPEDELHIALLKLSEDNQPINMRQLEGNTFWRTKSLLAELQLPPATTTLQDVEQLRLRWARWEDRSVDTWYTALANPPPANALPEIQFWRFATAEECAEAAAVPERPCDLPTARLRNAEWACALCHDGSGTIRQMADHLSLNISLVYASRHSLFDVNTCVADGDVFLHPGKMDVKPSVRLPDPDKNMDPVRIEW</sequence>
<dbReference type="InterPro" id="IPR035991">
    <property type="entry name" value="Casein_kinase_II_beta-like"/>
</dbReference>
<dbReference type="SUPFAM" id="SSF81383">
    <property type="entry name" value="F-box domain"/>
    <property type="match status" value="1"/>
</dbReference>
<evidence type="ECO:0000313" key="3">
    <source>
        <dbReference type="EMBL" id="OSD05398.1"/>
    </source>
</evidence>
<dbReference type="InterPro" id="IPR001810">
    <property type="entry name" value="F-box_dom"/>
</dbReference>
<dbReference type="GO" id="GO:0005956">
    <property type="term" value="C:protein kinase CK2 complex"/>
    <property type="evidence" value="ECO:0007669"/>
    <property type="project" value="InterPro"/>
</dbReference>
<dbReference type="STRING" id="1353009.A0A1Y2IWB7"/>
<accession>A0A1Y2IWB7</accession>